<evidence type="ECO:0000313" key="1">
    <source>
        <dbReference type="EMBL" id="RZU16299.1"/>
    </source>
</evidence>
<dbReference type="EMBL" id="SHKR01000012">
    <property type="protein sequence ID" value="RZU16299.1"/>
    <property type="molecule type" value="Genomic_DNA"/>
</dbReference>
<name>A0A4Q7X2M0_9ACTN</name>
<evidence type="ECO:0000313" key="2">
    <source>
        <dbReference type="Proteomes" id="UP000292027"/>
    </source>
</evidence>
<reference evidence="1 2" key="1">
    <citation type="journal article" date="2015" name="Stand. Genomic Sci.">
        <title>Genomic Encyclopedia of Bacterial and Archaeal Type Strains, Phase III: the genomes of soil and plant-associated and newly described type strains.</title>
        <authorList>
            <person name="Whitman W.B."/>
            <person name="Woyke T."/>
            <person name="Klenk H.P."/>
            <person name="Zhou Y."/>
            <person name="Lilburn T.G."/>
            <person name="Beck B.J."/>
            <person name="De Vos P."/>
            <person name="Vandamme P."/>
            <person name="Eisen J.A."/>
            <person name="Garrity G."/>
            <person name="Hugenholtz P."/>
            <person name="Kyrpides N.C."/>
        </authorList>
    </citation>
    <scope>NUCLEOTIDE SEQUENCE [LARGE SCALE GENOMIC DNA]</scope>
    <source>
        <strain evidence="1 2">VKM Ac-2540</strain>
    </source>
</reference>
<gene>
    <name evidence="1" type="ORF">EV645_3851</name>
</gene>
<keyword evidence="2" id="KW-1185">Reference proteome</keyword>
<comment type="caution">
    <text evidence="1">The sequence shown here is derived from an EMBL/GenBank/DDBJ whole genome shotgun (WGS) entry which is preliminary data.</text>
</comment>
<accession>A0A4Q7X2M0</accession>
<proteinExistence type="predicted"/>
<organism evidence="1 2">
    <name type="scientific">Kribbella rubisoli</name>
    <dbReference type="NCBI Taxonomy" id="3075929"/>
    <lineage>
        <taxon>Bacteria</taxon>
        <taxon>Bacillati</taxon>
        <taxon>Actinomycetota</taxon>
        <taxon>Actinomycetes</taxon>
        <taxon>Propionibacteriales</taxon>
        <taxon>Kribbellaceae</taxon>
        <taxon>Kribbella</taxon>
    </lineage>
</organism>
<dbReference type="AlphaFoldDB" id="A0A4Q7X2M0"/>
<sequence length="258" mass="27841">MPLTVDLSPLGGLFERVLEGREIVGLVIEVPRDGQAVSQQFGFEADGEAIGGGICCRVYDDPPAVQFVLGPDGARPEIEFRPSIAQLGRIGDADECEPAEVEPPRVEVQPGAGLELWWDVVAGALESHAIWVRRLAAVCGVPGECLVQLVRTAAARAVPPPAGLDSQRDLVVVLREWPLFLWRQAVGTVADHSPWVRPEFVKFREGLQSGQVDRHRDVAVANGQGVGRMRSGEDRIVARDQGASIDAHQLPSWGSAAR</sequence>
<dbReference type="Proteomes" id="UP000292027">
    <property type="component" value="Unassembled WGS sequence"/>
</dbReference>
<protein>
    <submittedName>
        <fullName evidence="1">Uncharacterized protein</fullName>
    </submittedName>
</protein>